<dbReference type="AlphaFoldDB" id="H0EFM1"/>
<accession>H0EFM1</accession>
<evidence type="ECO:0000313" key="1">
    <source>
        <dbReference type="EMBL" id="EHL02779.1"/>
    </source>
</evidence>
<evidence type="ECO:0000313" key="2">
    <source>
        <dbReference type="Proteomes" id="UP000005446"/>
    </source>
</evidence>
<sequence>MEVIITIDFGMTGSGKDDEVFPIYHNDLTGGTAGVCKIDKAFKVGVMDSSTYEGSSKSLELEKIASDIVRSSQWEEARYSSDAVSEVSIQVEYDLSKAILPSSGISIEGYTMRVPSNLMVTFFQQFLDALVLEIDQGLHKLKKLAVHKATSPGVIALCGGGGTMVYAINYLRMRYSKCEIRVLPSPVDSQSDKVFVTDSQLGLSDGSSTGAIQWKVSEIMSPDIESSTYN</sequence>
<gene>
    <name evidence="1" type="ORF">M7I_1298</name>
</gene>
<organism evidence="1 2">
    <name type="scientific">Glarea lozoyensis (strain ATCC 74030 / MF5533)</name>
    <dbReference type="NCBI Taxonomy" id="1104152"/>
    <lineage>
        <taxon>Eukaryota</taxon>
        <taxon>Fungi</taxon>
        <taxon>Dikarya</taxon>
        <taxon>Ascomycota</taxon>
        <taxon>Pezizomycotina</taxon>
        <taxon>Leotiomycetes</taxon>
        <taxon>Helotiales</taxon>
        <taxon>Helotiaceae</taxon>
        <taxon>Glarea</taxon>
    </lineage>
</organism>
<dbReference type="HOGENOM" id="CLU_1204885_0_0_1"/>
<dbReference type="EMBL" id="AGUE01000020">
    <property type="protein sequence ID" value="EHL02779.1"/>
    <property type="molecule type" value="Genomic_DNA"/>
</dbReference>
<protein>
    <recommendedName>
        <fullName evidence="3">Actin-like ATPase</fullName>
    </recommendedName>
</protein>
<reference evidence="1 2" key="1">
    <citation type="journal article" date="2012" name="Eukaryot. Cell">
        <title>Genome sequence of the fungus Glarea lozoyensis: the first genome sequence of a species from the Helotiaceae family.</title>
        <authorList>
            <person name="Youssar L."/>
            <person name="Gruening B.A."/>
            <person name="Erxleben A."/>
            <person name="Guenther S."/>
            <person name="Huettel W."/>
        </authorList>
    </citation>
    <scope>NUCLEOTIDE SEQUENCE [LARGE SCALE GENOMIC DNA]</scope>
    <source>
        <strain evidence="2">ATCC 74030 / MF5533</strain>
    </source>
</reference>
<dbReference type="InParanoid" id="H0EFM1"/>
<keyword evidence="2" id="KW-1185">Reference proteome</keyword>
<evidence type="ECO:0008006" key="3">
    <source>
        <dbReference type="Google" id="ProtNLM"/>
    </source>
</evidence>
<proteinExistence type="predicted"/>
<name>H0EFM1_GLAL7</name>
<dbReference type="OrthoDB" id="3564091at2759"/>
<dbReference type="Proteomes" id="UP000005446">
    <property type="component" value="Unassembled WGS sequence"/>
</dbReference>
<comment type="caution">
    <text evidence="1">The sequence shown here is derived from an EMBL/GenBank/DDBJ whole genome shotgun (WGS) entry which is preliminary data.</text>
</comment>